<dbReference type="Gramene" id="AET5Gv21167100.13">
    <property type="protein sequence ID" value="AET5Gv21167100.13"/>
    <property type="gene ID" value="AET5Gv21167100"/>
</dbReference>
<accession>A0A453MFQ4</accession>
<reference evidence="1" key="5">
    <citation type="journal article" date="2021" name="G3 (Bethesda)">
        <title>Aegilops tauschii genome assembly Aet v5.0 features greater sequence contiguity and improved annotation.</title>
        <authorList>
            <person name="Wang L."/>
            <person name="Zhu T."/>
            <person name="Rodriguez J.C."/>
            <person name="Deal K.R."/>
            <person name="Dubcovsky J."/>
            <person name="McGuire P.E."/>
            <person name="Lux T."/>
            <person name="Spannagl M."/>
            <person name="Mayer K.F.X."/>
            <person name="Baldrich P."/>
            <person name="Meyers B.C."/>
            <person name="Huo N."/>
            <person name="Gu Y.Q."/>
            <person name="Zhou H."/>
            <person name="Devos K.M."/>
            <person name="Bennetzen J.L."/>
            <person name="Unver T."/>
            <person name="Budak H."/>
            <person name="Gulick P.J."/>
            <person name="Galiba G."/>
            <person name="Kalapos B."/>
            <person name="Nelson D.R."/>
            <person name="Li P."/>
            <person name="You F.M."/>
            <person name="Luo M.C."/>
            <person name="Dvorak J."/>
        </authorList>
    </citation>
    <scope>NUCLEOTIDE SEQUENCE [LARGE SCALE GENOMIC DNA]</scope>
    <source>
        <strain evidence="1">cv. AL8/78</strain>
    </source>
</reference>
<reference evidence="2" key="2">
    <citation type="journal article" date="2017" name="Nat. Plants">
        <title>The Aegilops tauschii genome reveals multiple impacts of transposons.</title>
        <authorList>
            <person name="Zhao G."/>
            <person name="Zou C."/>
            <person name="Li K."/>
            <person name="Wang K."/>
            <person name="Li T."/>
            <person name="Gao L."/>
            <person name="Zhang X."/>
            <person name="Wang H."/>
            <person name="Yang Z."/>
            <person name="Liu X."/>
            <person name="Jiang W."/>
            <person name="Mao L."/>
            <person name="Kong X."/>
            <person name="Jiao Y."/>
            <person name="Jia J."/>
        </authorList>
    </citation>
    <scope>NUCLEOTIDE SEQUENCE [LARGE SCALE GENOMIC DNA]</scope>
    <source>
        <strain evidence="2">cv. AL8/78</strain>
    </source>
</reference>
<evidence type="ECO:0000313" key="1">
    <source>
        <dbReference type="EnsemblPlants" id="AET5Gv21167100.13"/>
    </source>
</evidence>
<protein>
    <submittedName>
        <fullName evidence="1">Uncharacterized protein</fullName>
    </submittedName>
</protein>
<reference evidence="2" key="1">
    <citation type="journal article" date="2014" name="Science">
        <title>Ancient hybridizations among the ancestral genomes of bread wheat.</title>
        <authorList>
            <consortium name="International Wheat Genome Sequencing Consortium,"/>
            <person name="Marcussen T."/>
            <person name="Sandve S.R."/>
            <person name="Heier L."/>
            <person name="Spannagl M."/>
            <person name="Pfeifer M."/>
            <person name="Jakobsen K.S."/>
            <person name="Wulff B.B."/>
            <person name="Steuernagel B."/>
            <person name="Mayer K.F."/>
            <person name="Olsen O.A."/>
        </authorList>
    </citation>
    <scope>NUCLEOTIDE SEQUENCE [LARGE SCALE GENOMIC DNA]</scope>
    <source>
        <strain evidence="2">cv. AL8/78</strain>
    </source>
</reference>
<dbReference type="Proteomes" id="UP000015105">
    <property type="component" value="Chromosome 5D"/>
</dbReference>
<organism evidence="1 2">
    <name type="scientific">Aegilops tauschii subsp. strangulata</name>
    <name type="common">Goatgrass</name>
    <dbReference type="NCBI Taxonomy" id="200361"/>
    <lineage>
        <taxon>Eukaryota</taxon>
        <taxon>Viridiplantae</taxon>
        <taxon>Streptophyta</taxon>
        <taxon>Embryophyta</taxon>
        <taxon>Tracheophyta</taxon>
        <taxon>Spermatophyta</taxon>
        <taxon>Magnoliopsida</taxon>
        <taxon>Liliopsida</taxon>
        <taxon>Poales</taxon>
        <taxon>Poaceae</taxon>
        <taxon>BOP clade</taxon>
        <taxon>Pooideae</taxon>
        <taxon>Triticodae</taxon>
        <taxon>Triticeae</taxon>
        <taxon>Triticinae</taxon>
        <taxon>Aegilops</taxon>
    </lineage>
</organism>
<keyword evidence="2" id="KW-1185">Reference proteome</keyword>
<proteinExistence type="predicted"/>
<reference evidence="1" key="3">
    <citation type="journal article" date="2017" name="Nature">
        <title>Genome sequence of the progenitor of the wheat D genome Aegilops tauschii.</title>
        <authorList>
            <person name="Luo M.C."/>
            <person name="Gu Y.Q."/>
            <person name="Puiu D."/>
            <person name="Wang H."/>
            <person name="Twardziok S.O."/>
            <person name="Deal K.R."/>
            <person name="Huo N."/>
            <person name="Zhu T."/>
            <person name="Wang L."/>
            <person name="Wang Y."/>
            <person name="McGuire P.E."/>
            <person name="Liu S."/>
            <person name="Long H."/>
            <person name="Ramasamy R.K."/>
            <person name="Rodriguez J.C."/>
            <person name="Van S.L."/>
            <person name="Yuan L."/>
            <person name="Wang Z."/>
            <person name="Xia Z."/>
            <person name="Xiao L."/>
            <person name="Anderson O.D."/>
            <person name="Ouyang S."/>
            <person name="Liang Y."/>
            <person name="Zimin A.V."/>
            <person name="Pertea G."/>
            <person name="Qi P."/>
            <person name="Bennetzen J.L."/>
            <person name="Dai X."/>
            <person name="Dawson M.W."/>
            <person name="Muller H.G."/>
            <person name="Kugler K."/>
            <person name="Rivarola-Duarte L."/>
            <person name="Spannagl M."/>
            <person name="Mayer K.F.X."/>
            <person name="Lu F.H."/>
            <person name="Bevan M.W."/>
            <person name="Leroy P."/>
            <person name="Li P."/>
            <person name="You F.M."/>
            <person name="Sun Q."/>
            <person name="Liu Z."/>
            <person name="Lyons E."/>
            <person name="Wicker T."/>
            <person name="Salzberg S.L."/>
            <person name="Devos K.M."/>
            <person name="Dvorak J."/>
        </authorList>
    </citation>
    <scope>NUCLEOTIDE SEQUENCE [LARGE SCALE GENOMIC DNA]</scope>
    <source>
        <strain evidence="1">cv. AL8/78</strain>
    </source>
</reference>
<sequence>MSFANRGCDFHTVVYFVLELLVRPCWFISLQTRPSYLASLFTSCIVPVPLFKLFRVVASLFSSISTCVLLACCIQHWS</sequence>
<dbReference type="EnsemblPlants" id="AET5Gv21167100.13">
    <property type="protein sequence ID" value="AET5Gv21167100.13"/>
    <property type="gene ID" value="AET5Gv21167100"/>
</dbReference>
<dbReference type="AlphaFoldDB" id="A0A453MFQ4"/>
<name>A0A453MFQ4_AEGTS</name>
<evidence type="ECO:0000313" key="2">
    <source>
        <dbReference type="Proteomes" id="UP000015105"/>
    </source>
</evidence>
<reference evidence="1" key="4">
    <citation type="submission" date="2019-03" db="UniProtKB">
        <authorList>
            <consortium name="EnsemblPlants"/>
        </authorList>
    </citation>
    <scope>IDENTIFICATION</scope>
</reference>